<dbReference type="GO" id="GO:0009190">
    <property type="term" value="P:cyclic nucleotide biosynthetic process"/>
    <property type="evidence" value="ECO:0007669"/>
    <property type="project" value="InterPro"/>
</dbReference>
<dbReference type="PROSITE" id="PS50125">
    <property type="entry name" value="GUANYLATE_CYCLASE_2"/>
    <property type="match status" value="1"/>
</dbReference>
<organism evidence="2 3">
    <name type="scientific">Ramlibacter algicola</name>
    <dbReference type="NCBI Taxonomy" id="2795217"/>
    <lineage>
        <taxon>Bacteria</taxon>
        <taxon>Pseudomonadati</taxon>
        <taxon>Pseudomonadota</taxon>
        <taxon>Betaproteobacteria</taxon>
        <taxon>Burkholderiales</taxon>
        <taxon>Comamonadaceae</taxon>
        <taxon>Ramlibacter</taxon>
    </lineage>
</organism>
<dbReference type="InterPro" id="IPR001054">
    <property type="entry name" value="A/G_cyclase"/>
</dbReference>
<evidence type="ECO:0000259" key="1">
    <source>
        <dbReference type="PROSITE" id="PS50125"/>
    </source>
</evidence>
<dbReference type="GO" id="GO:0035556">
    <property type="term" value="P:intracellular signal transduction"/>
    <property type="evidence" value="ECO:0007669"/>
    <property type="project" value="InterPro"/>
</dbReference>
<dbReference type="PANTHER" id="PTHR43081:SF1">
    <property type="entry name" value="ADENYLATE CYCLASE, TERMINAL-DIFFERENTIATION SPECIFIC"/>
    <property type="match status" value="1"/>
</dbReference>
<sequence length="188" mass="19271">MPDLQAATADAVLHAGGEELFDAAVLFTDMRGSSDLVTRTAPHEFFHLLNATLSAQAAVVRACGGEVVKYTGDGLLAVFRGASRAWQALRCATALAGETHCELPFGLGVAEGPVLAGLVGPEGLHRQPDVVGAPVHLAARLCAMADAGEVLATSAVRDAAHWRQGVKDVGPMLVAGFPAPVACVALRG</sequence>
<dbReference type="SUPFAM" id="SSF55073">
    <property type="entry name" value="Nucleotide cyclase"/>
    <property type="match status" value="1"/>
</dbReference>
<dbReference type="InterPro" id="IPR050697">
    <property type="entry name" value="Adenylyl/Guanylyl_Cyclase_3/4"/>
</dbReference>
<dbReference type="EMBL" id="JAEDAO010000001">
    <property type="protein sequence ID" value="MBK0394961.1"/>
    <property type="molecule type" value="Genomic_DNA"/>
</dbReference>
<dbReference type="GO" id="GO:0004016">
    <property type="term" value="F:adenylate cyclase activity"/>
    <property type="evidence" value="ECO:0007669"/>
    <property type="project" value="UniProtKB-ARBA"/>
</dbReference>
<gene>
    <name evidence="2" type="ORF">I8E28_20315</name>
</gene>
<dbReference type="PANTHER" id="PTHR43081">
    <property type="entry name" value="ADENYLATE CYCLASE, TERMINAL-DIFFERENTIATION SPECIFIC-RELATED"/>
    <property type="match status" value="1"/>
</dbReference>
<keyword evidence="3" id="KW-1185">Reference proteome</keyword>
<accession>A0A934UTH7</accession>
<dbReference type="RefSeq" id="WP_200790063.1">
    <property type="nucleotide sequence ID" value="NZ_JAEDAO010000001.1"/>
</dbReference>
<name>A0A934UTH7_9BURK</name>
<evidence type="ECO:0000313" key="3">
    <source>
        <dbReference type="Proteomes" id="UP000617041"/>
    </source>
</evidence>
<dbReference type="AlphaFoldDB" id="A0A934UTH7"/>
<protein>
    <submittedName>
        <fullName evidence="2">Adenylate/guanylate cyclase domain-containing protein</fullName>
    </submittedName>
</protein>
<dbReference type="InterPro" id="IPR029787">
    <property type="entry name" value="Nucleotide_cyclase"/>
</dbReference>
<feature type="domain" description="Guanylate cyclase" evidence="1">
    <location>
        <begin position="24"/>
        <end position="142"/>
    </location>
</feature>
<dbReference type="CDD" id="cd07302">
    <property type="entry name" value="CHD"/>
    <property type="match status" value="1"/>
</dbReference>
<evidence type="ECO:0000313" key="2">
    <source>
        <dbReference type="EMBL" id="MBK0394961.1"/>
    </source>
</evidence>
<comment type="caution">
    <text evidence="2">The sequence shown here is derived from an EMBL/GenBank/DDBJ whole genome shotgun (WGS) entry which is preliminary data.</text>
</comment>
<proteinExistence type="predicted"/>
<dbReference type="Proteomes" id="UP000617041">
    <property type="component" value="Unassembled WGS sequence"/>
</dbReference>
<dbReference type="SMART" id="SM00044">
    <property type="entry name" value="CYCc"/>
    <property type="match status" value="1"/>
</dbReference>
<dbReference type="Pfam" id="PF00211">
    <property type="entry name" value="Guanylate_cyc"/>
    <property type="match status" value="1"/>
</dbReference>
<dbReference type="Gene3D" id="3.30.70.1230">
    <property type="entry name" value="Nucleotide cyclase"/>
    <property type="match status" value="1"/>
</dbReference>
<reference evidence="2" key="1">
    <citation type="submission" date="2020-12" db="EMBL/GenBank/DDBJ databases">
        <title>Ramlibacter sp. nov., isolated from a freshwater alga, Cryptomonas.</title>
        <authorList>
            <person name="Kim H.M."/>
            <person name="Jeon C.O."/>
        </authorList>
    </citation>
    <scope>NUCLEOTIDE SEQUENCE</scope>
    <source>
        <strain evidence="2">CrO1</strain>
    </source>
</reference>